<dbReference type="Gene3D" id="2.30.30.100">
    <property type="match status" value="1"/>
</dbReference>
<dbReference type="Pfam" id="PF11095">
    <property type="entry name" value="Gemin7"/>
    <property type="match status" value="1"/>
</dbReference>
<dbReference type="GO" id="GO:0034719">
    <property type="term" value="C:SMN-Sm protein complex"/>
    <property type="evidence" value="ECO:0007669"/>
    <property type="project" value="InterPro"/>
</dbReference>
<proteinExistence type="predicted"/>
<organism evidence="1">
    <name type="scientific">Mucor ambiguus</name>
    <dbReference type="NCBI Taxonomy" id="91626"/>
    <lineage>
        <taxon>Eukaryota</taxon>
        <taxon>Fungi</taxon>
        <taxon>Fungi incertae sedis</taxon>
        <taxon>Mucoromycota</taxon>
        <taxon>Mucoromycotina</taxon>
        <taxon>Mucoromycetes</taxon>
        <taxon>Mucorales</taxon>
        <taxon>Mucorineae</taxon>
        <taxon>Mucoraceae</taxon>
        <taxon>Mucor</taxon>
    </lineage>
</organism>
<dbReference type="Proteomes" id="UP000053815">
    <property type="component" value="Unassembled WGS sequence"/>
</dbReference>
<name>A0A0C9MTJ7_9FUNG</name>
<dbReference type="PANTHER" id="PTHR14679:SF1">
    <property type="entry name" value="GEM-ASSOCIATED PROTEIN 7"/>
    <property type="match status" value="1"/>
</dbReference>
<dbReference type="AlphaFoldDB" id="A0A0C9MTJ7"/>
<evidence type="ECO:0000313" key="1">
    <source>
        <dbReference type="EMBL" id="GAN05403.1"/>
    </source>
</evidence>
<sequence>MSNAREVLRDRYLQLWLNVVQDMPHATIHLHGNTSVNAKLCSTDSENNRFRVDELEAPLGTYGRAIIRGSDIDLIEWGTRKDSVTS</sequence>
<dbReference type="InterPro" id="IPR020338">
    <property type="entry name" value="SMN_gemin7"/>
</dbReference>
<dbReference type="GO" id="GO:0000387">
    <property type="term" value="P:spliceosomal snRNP assembly"/>
    <property type="evidence" value="ECO:0007669"/>
    <property type="project" value="TreeGrafter"/>
</dbReference>
<dbReference type="EMBL" id="DF836379">
    <property type="protein sequence ID" value="GAN05403.1"/>
    <property type="molecule type" value="Genomic_DNA"/>
</dbReference>
<gene>
    <name evidence="1" type="ORF">MAM1_0090c04874</name>
</gene>
<reference evidence="1" key="1">
    <citation type="submission" date="2014-09" db="EMBL/GenBank/DDBJ databases">
        <title>Draft genome sequence of an oleaginous Mucoromycotina fungus Mucor ambiguus NBRC6742.</title>
        <authorList>
            <person name="Takeda I."/>
            <person name="Yamane N."/>
            <person name="Morita T."/>
            <person name="Tamano K."/>
            <person name="Machida M."/>
            <person name="Baker S."/>
            <person name="Koike H."/>
        </authorList>
    </citation>
    <scope>NUCLEOTIDE SEQUENCE</scope>
    <source>
        <strain evidence="1">NBRC 6742</strain>
    </source>
</reference>
<keyword evidence="2" id="KW-1185">Reference proteome</keyword>
<accession>A0A0C9MTJ7</accession>
<protein>
    <submittedName>
        <fullName evidence="1">Uncharacterized protein</fullName>
    </submittedName>
</protein>
<dbReference type="PANTHER" id="PTHR14679">
    <property type="entry name" value="GEM-ASSOCIATED PROTEIN 7"/>
    <property type="match status" value="1"/>
</dbReference>
<dbReference type="OrthoDB" id="70763at2759"/>
<evidence type="ECO:0000313" key="2">
    <source>
        <dbReference type="Proteomes" id="UP000053815"/>
    </source>
</evidence>